<evidence type="ECO:0000313" key="5">
    <source>
        <dbReference type="Proteomes" id="UP000075901"/>
    </source>
</evidence>
<feature type="compositionally biased region" description="Pro residues" evidence="2">
    <location>
        <begin position="263"/>
        <end position="283"/>
    </location>
</feature>
<dbReference type="VEuPathDB" id="VectorBase:AMAM018670"/>
<dbReference type="GO" id="GO:0030866">
    <property type="term" value="P:cortical actin cytoskeleton organization"/>
    <property type="evidence" value="ECO:0007669"/>
    <property type="project" value="TreeGrafter"/>
</dbReference>
<dbReference type="SUPFAM" id="SSF48371">
    <property type="entry name" value="ARM repeat"/>
    <property type="match status" value="1"/>
</dbReference>
<dbReference type="GO" id="GO:0005856">
    <property type="term" value="C:cytoskeleton"/>
    <property type="evidence" value="ECO:0007669"/>
    <property type="project" value="TreeGrafter"/>
</dbReference>
<dbReference type="FunFam" id="1.25.10.10:FF:000056">
    <property type="entry name" value="FH1/FH2 domain-containing protein 3 isoform X1"/>
    <property type="match status" value="1"/>
</dbReference>
<keyword evidence="5" id="KW-1185">Reference proteome</keyword>
<dbReference type="InterPro" id="IPR016024">
    <property type="entry name" value="ARM-type_fold"/>
</dbReference>
<evidence type="ECO:0000259" key="3">
    <source>
        <dbReference type="PROSITE" id="PS51232"/>
    </source>
</evidence>
<dbReference type="Pfam" id="PF24959">
    <property type="entry name" value="FH3_FHOD1-3"/>
    <property type="match status" value="1"/>
</dbReference>
<dbReference type="PANTHER" id="PTHR45920:SF4">
    <property type="entry name" value="FORMIN HOMOLOGY 2 DOMAIN CONTAINING, ISOFORM I"/>
    <property type="match status" value="1"/>
</dbReference>
<dbReference type="Gene3D" id="1.25.10.10">
    <property type="entry name" value="Leucine-rich Repeat Variant"/>
    <property type="match status" value="1"/>
</dbReference>
<proteinExistence type="predicted"/>
<evidence type="ECO:0000313" key="4">
    <source>
        <dbReference type="EnsemblMetazoa" id="AMAM018670-PA"/>
    </source>
</evidence>
<dbReference type="InterPro" id="IPR014768">
    <property type="entry name" value="GBD/FH3_dom"/>
</dbReference>
<organism evidence="4 5">
    <name type="scientific">Anopheles maculatus</name>
    <dbReference type="NCBI Taxonomy" id="74869"/>
    <lineage>
        <taxon>Eukaryota</taxon>
        <taxon>Metazoa</taxon>
        <taxon>Ecdysozoa</taxon>
        <taxon>Arthropoda</taxon>
        <taxon>Hexapoda</taxon>
        <taxon>Insecta</taxon>
        <taxon>Pterygota</taxon>
        <taxon>Neoptera</taxon>
        <taxon>Endopterygota</taxon>
        <taxon>Diptera</taxon>
        <taxon>Nematocera</taxon>
        <taxon>Culicoidea</taxon>
        <taxon>Culicidae</taxon>
        <taxon>Anophelinae</taxon>
        <taxon>Anopheles</taxon>
        <taxon>Anopheles maculatus group</taxon>
    </lineage>
</organism>
<feature type="compositionally biased region" description="Polar residues" evidence="2">
    <location>
        <begin position="541"/>
        <end position="561"/>
    </location>
</feature>
<dbReference type="GO" id="GO:0005737">
    <property type="term" value="C:cytoplasm"/>
    <property type="evidence" value="ECO:0007669"/>
    <property type="project" value="TreeGrafter"/>
</dbReference>
<reference evidence="4" key="2">
    <citation type="submission" date="2020-05" db="UniProtKB">
        <authorList>
            <consortium name="EnsemblMetazoa"/>
        </authorList>
    </citation>
    <scope>IDENTIFICATION</scope>
    <source>
        <strain evidence="4">maculatus3</strain>
    </source>
</reference>
<dbReference type="PROSITE" id="PS51232">
    <property type="entry name" value="GBD_FH3"/>
    <property type="match status" value="1"/>
</dbReference>
<dbReference type="InterPro" id="IPR011989">
    <property type="entry name" value="ARM-like"/>
</dbReference>
<feature type="domain" description="GBD/FH3" evidence="3">
    <location>
        <begin position="1"/>
        <end position="292"/>
    </location>
</feature>
<name>A0A182T361_9DIPT</name>
<dbReference type="Proteomes" id="UP000075901">
    <property type="component" value="Unassembled WGS sequence"/>
</dbReference>
<feature type="compositionally biased region" description="Pro residues" evidence="2">
    <location>
        <begin position="291"/>
        <end position="307"/>
    </location>
</feature>
<dbReference type="AlphaFoldDB" id="A0A182T361"/>
<accession>A0A182T361</accession>
<evidence type="ECO:0000256" key="2">
    <source>
        <dbReference type="SAM" id="MobiDB-lite"/>
    </source>
</evidence>
<sequence>MAAVAIDTEKLLSSEGRELRRVLFSLKQIFQEDKDLVHGFVAHGGLNCLVQIGSEADQNYQNYILRALGQVMLYVDGMNGVMKHSPTIQWLYTLIASRYRLVVKTALKLLLVFVEYCEGNCYLLVSAIRFMDTARAVVPWNNIMRLLKDYENADTELLIYATSLINKTLSGLSDQDSFYDESDFLEQQGMEGIIQRYMSRPGTDLDLLDQLQLYENVLRFEDGECDGIRIPDNTVRKTLRYRSTGNDTTDRRKSRRHSTGTAPPQPPSIAPPPPPPPPPPLPAYPMYAAPPSGPPPPPPPPLPPPIAPVQLYGGLQLPGQQRQQDEDSSSSAHSGDHLPGAGYHDPSRDTTGVTPGLRRRRERAERQKNLIREQQELGQFQNGCIPTVEDANNVNNGYSAAHWNGGFYRRASGLTNGSSIGTPTNSLLLSPPTIHEEDKLQLRLNGGLTSSVILHKQQPSNHSEHTNGIVQSNGNGTINGASPLESVEYRNSRNLLLNKHGISGSNGTATDRYKVDLNGNSVRSARSSASVLSEPDDENKSPNIKTQMSVSMSTYGKQLTN</sequence>
<keyword evidence="1" id="KW-0009">Actin-binding</keyword>
<feature type="compositionally biased region" description="Low complexity" evidence="2">
    <location>
        <begin position="308"/>
        <end position="322"/>
    </location>
</feature>
<dbReference type="EnsemblMetazoa" id="AMAM018670-RA">
    <property type="protein sequence ID" value="AMAM018670-PA"/>
    <property type="gene ID" value="AMAM018670"/>
</dbReference>
<feature type="region of interest" description="Disordered" evidence="2">
    <location>
        <begin position="239"/>
        <end position="364"/>
    </location>
</feature>
<feature type="region of interest" description="Disordered" evidence="2">
    <location>
        <begin position="524"/>
        <end position="561"/>
    </location>
</feature>
<protein>
    <recommendedName>
        <fullName evidence="3">GBD/FH3 domain-containing protein</fullName>
    </recommendedName>
</protein>
<dbReference type="GO" id="GO:0051015">
    <property type="term" value="F:actin filament binding"/>
    <property type="evidence" value="ECO:0007669"/>
    <property type="project" value="TreeGrafter"/>
</dbReference>
<dbReference type="PANTHER" id="PTHR45920">
    <property type="entry name" value="FORMIN HOMOLOGY 2 DOMAIN CONTAINING, ISOFORM I"/>
    <property type="match status" value="1"/>
</dbReference>
<evidence type="ECO:0000256" key="1">
    <source>
        <dbReference type="ARBA" id="ARBA00023203"/>
    </source>
</evidence>
<dbReference type="InterPro" id="IPR056771">
    <property type="entry name" value="FH3_FHOD1-3-like"/>
</dbReference>
<reference evidence="5" key="1">
    <citation type="submission" date="2013-09" db="EMBL/GenBank/DDBJ databases">
        <title>The Genome Sequence of Anopheles maculatus species B.</title>
        <authorList>
            <consortium name="The Broad Institute Genomics Platform"/>
            <person name="Neafsey D.E."/>
            <person name="Besansky N."/>
            <person name="Howell P."/>
            <person name="Walton C."/>
            <person name="Young S.K."/>
            <person name="Zeng Q."/>
            <person name="Gargeya S."/>
            <person name="Fitzgerald M."/>
            <person name="Haas B."/>
            <person name="Abouelleil A."/>
            <person name="Allen A.W."/>
            <person name="Alvarado L."/>
            <person name="Arachchi H.M."/>
            <person name="Berlin A.M."/>
            <person name="Chapman S.B."/>
            <person name="Gainer-Dewar J."/>
            <person name="Goldberg J."/>
            <person name="Griggs A."/>
            <person name="Gujja S."/>
            <person name="Hansen M."/>
            <person name="Howarth C."/>
            <person name="Imamovic A."/>
            <person name="Ireland A."/>
            <person name="Larimer J."/>
            <person name="McCowan C."/>
            <person name="Murphy C."/>
            <person name="Pearson M."/>
            <person name="Poon T.W."/>
            <person name="Priest M."/>
            <person name="Roberts A."/>
            <person name="Saif S."/>
            <person name="Shea T."/>
            <person name="Sisk P."/>
            <person name="Sykes S."/>
            <person name="Wortman J."/>
            <person name="Nusbaum C."/>
            <person name="Birren B."/>
        </authorList>
    </citation>
    <scope>NUCLEOTIDE SEQUENCE [LARGE SCALE GENOMIC DNA]</scope>
    <source>
        <strain evidence="5">maculatus3</strain>
    </source>
</reference>